<feature type="domain" description="DUF397" evidence="1">
    <location>
        <begin position="55"/>
        <end position="105"/>
    </location>
</feature>
<evidence type="ECO:0000259" key="1">
    <source>
        <dbReference type="Pfam" id="PF04149"/>
    </source>
</evidence>
<dbReference type="Proteomes" id="UP000194218">
    <property type="component" value="Chromosome"/>
</dbReference>
<organism evidence="2 3">
    <name type="scientific">Streptomyces marincola</name>
    <dbReference type="NCBI Taxonomy" id="2878388"/>
    <lineage>
        <taxon>Bacteria</taxon>
        <taxon>Bacillati</taxon>
        <taxon>Actinomycetota</taxon>
        <taxon>Actinomycetes</taxon>
        <taxon>Kitasatosporales</taxon>
        <taxon>Streptomycetaceae</taxon>
        <taxon>Streptomyces</taxon>
    </lineage>
</organism>
<evidence type="ECO:0000313" key="2">
    <source>
        <dbReference type="EMBL" id="ARQ70013.1"/>
    </source>
</evidence>
<reference evidence="2 3" key="1">
    <citation type="submission" date="2017-05" db="EMBL/GenBank/DDBJ databases">
        <title>Complete genome sequence of Streptomyces sp. SCSIO 03032 revealed the diverse biosynthetic pathways for its bioactive secondary metabolites.</title>
        <authorList>
            <person name="Ma L."/>
            <person name="Zhu Y."/>
            <person name="Zhang W."/>
            <person name="Zhang G."/>
            <person name="Tian X."/>
            <person name="Zhang S."/>
            <person name="Zhang C."/>
        </authorList>
    </citation>
    <scope>NUCLEOTIDE SEQUENCE [LARGE SCALE GENOMIC DNA]</scope>
    <source>
        <strain evidence="2 3">SCSIO 03032</strain>
    </source>
</reference>
<dbReference type="AlphaFoldDB" id="A0A1W7CYX1"/>
<gene>
    <name evidence="2" type="ORF">CAG99_15145</name>
</gene>
<keyword evidence="3" id="KW-1185">Reference proteome</keyword>
<name>A0A1W7CYX1_9ACTN</name>
<protein>
    <recommendedName>
        <fullName evidence="1">DUF397 domain-containing protein</fullName>
    </recommendedName>
</protein>
<dbReference type="KEGG" id="smao:CAG99_15145"/>
<accession>A0A1W7CYX1</accession>
<sequence length="113" mass="12064">MSGAACGVHVHREGWSCAPPQAHQGPFGWALSLSDKIEREEVRPGVEGDGPCRITWRKSSRSSGDGQCVEVAEVRNGVLARDSKQRPGPVLVSSAEGWRAFIAGVARGGLDKR</sequence>
<evidence type="ECO:0000313" key="3">
    <source>
        <dbReference type="Proteomes" id="UP000194218"/>
    </source>
</evidence>
<dbReference type="RefSeq" id="WP_086159876.1">
    <property type="nucleotide sequence ID" value="NZ_CP021121.1"/>
</dbReference>
<dbReference type="InterPro" id="IPR007278">
    <property type="entry name" value="DUF397"/>
</dbReference>
<dbReference type="EMBL" id="CP021121">
    <property type="protein sequence ID" value="ARQ70013.1"/>
    <property type="molecule type" value="Genomic_DNA"/>
</dbReference>
<dbReference type="OrthoDB" id="4323652at2"/>
<proteinExistence type="predicted"/>
<dbReference type="Pfam" id="PF04149">
    <property type="entry name" value="DUF397"/>
    <property type="match status" value="1"/>
</dbReference>